<protein>
    <submittedName>
        <fullName evidence="1">Uncharacterized protein</fullName>
    </submittedName>
</protein>
<comment type="caution">
    <text evidence="1">The sequence shown here is derived from an EMBL/GenBank/DDBJ whole genome shotgun (WGS) entry which is preliminary data.</text>
</comment>
<name>A0A8X6NTM4_NEPPI</name>
<keyword evidence="2" id="KW-1185">Reference proteome</keyword>
<proteinExistence type="predicted"/>
<gene>
    <name evidence="1" type="ORF">NPIL_198181</name>
</gene>
<dbReference type="EMBL" id="BMAW01107865">
    <property type="protein sequence ID" value="GFT31182.1"/>
    <property type="molecule type" value="Genomic_DNA"/>
</dbReference>
<sequence length="94" mass="10745">MILELDCTRAINCFSFYSQILRNRLKDGVFVFLKRTFVTRDIGFVILLAQYAVSVMDKRMMCSNGGCTKFRKSSAIMPSIFCHALDEGCWVVCL</sequence>
<accession>A0A8X6NTM4</accession>
<reference evidence="1" key="1">
    <citation type="submission" date="2020-08" db="EMBL/GenBank/DDBJ databases">
        <title>Multicomponent nature underlies the extraordinary mechanical properties of spider dragline silk.</title>
        <authorList>
            <person name="Kono N."/>
            <person name="Nakamura H."/>
            <person name="Mori M."/>
            <person name="Yoshida Y."/>
            <person name="Ohtoshi R."/>
            <person name="Malay A.D."/>
            <person name="Moran D.A.P."/>
            <person name="Tomita M."/>
            <person name="Numata K."/>
            <person name="Arakawa K."/>
        </authorList>
    </citation>
    <scope>NUCLEOTIDE SEQUENCE</scope>
</reference>
<dbReference type="Proteomes" id="UP000887013">
    <property type="component" value="Unassembled WGS sequence"/>
</dbReference>
<dbReference type="AlphaFoldDB" id="A0A8X6NTM4"/>
<organism evidence="1 2">
    <name type="scientific">Nephila pilipes</name>
    <name type="common">Giant wood spider</name>
    <name type="synonym">Nephila maculata</name>
    <dbReference type="NCBI Taxonomy" id="299642"/>
    <lineage>
        <taxon>Eukaryota</taxon>
        <taxon>Metazoa</taxon>
        <taxon>Ecdysozoa</taxon>
        <taxon>Arthropoda</taxon>
        <taxon>Chelicerata</taxon>
        <taxon>Arachnida</taxon>
        <taxon>Araneae</taxon>
        <taxon>Araneomorphae</taxon>
        <taxon>Entelegynae</taxon>
        <taxon>Araneoidea</taxon>
        <taxon>Nephilidae</taxon>
        <taxon>Nephila</taxon>
    </lineage>
</organism>
<evidence type="ECO:0000313" key="2">
    <source>
        <dbReference type="Proteomes" id="UP000887013"/>
    </source>
</evidence>
<evidence type="ECO:0000313" key="1">
    <source>
        <dbReference type="EMBL" id="GFT31182.1"/>
    </source>
</evidence>